<dbReference type="RefSeq" id="XP_031434726.1">
    <property type="nucleotide sequence ID" value="XM_031578866.2"/>
</dbReference>
<dbReference type="GO" id="GO:0003730">
    <property type="term" value="F:mRNA 3'-UTR binding"/>
    <property type="evidence" value="ECO:0007669"/>
    <property type="project" value="TreeGrafter"/>
</dbReference>
<dbReference type="PANTHER" id="PTHR46669">
    <property type="entry name" value="LEUCINE-RICH PPR MOTIF-CONTAINING PROTEIN, MITOCHONDRIAL"/>
    <property type="match status" value="1"/>
</dbReference>
<dbReference type="Pfam" id="PF13812">
    <property type="entry name" value="PPR_3"/>
    <property type="match status" value="1"/>
</dbReference>
<feature type="repeat" description="PPR" evidence="2">
    <location>
        <begin position="208"/>
        <end position="242"/>
    </location>
</feature>
<evidence type="ECO:0000256" key="2">
    <source>
        <dbReference type="PROSITE-ProRule" id="PRU00708"/>
    </source>
</evidence>
<dbReference type="Pfam" id="PF23276">
    <property type="entry name" value="TPR_24"/>
    <property type="match status" value="1"/>
</dbReference>
<dbReference type="PANTHER" id="PTHR46669:SF1">
    <property type="entry name" value="LEUCINE-RICH PPR MOTIF-CONTAINING PROTEIN, MITOCHONDRIAL"/>
    <property type="match status" value="1"/>
</dbReference>
<dbReference type="Pfam" id="PF01535">
    <property type="entry name" value="PPR"/>
    <property type="match status" value="3"/>
</dbReference>
<dbReference type="Gene3D" id="1.25.40.10">
    <property type="entry name" value="Tetratricopeptide repeat domain"/>
    <property type="match status" value="3"/>
</dbReference>
<dbReference type="NCBIfam" id="TIGR00756">
    <property type="entry name" value="PPR"/>
    <property type="match status" value="3"/>
</dbReference>
<feature type="domain" description="PROP1-like PPR" evidence="3">
    <location>
        <begin position="234"/>
        <end position="343"/>
    </location>
</feature>
<keyword evidence="1" id="KW-0677">Repeat</keyword>
<feature type="domain" description="Pentatricopeptide repeat-containing protein-mitochondrial" evidence="4">
    <location>
        <begin position="1074"/>
        <end position="1186"/>
    </location>
</feature>
<evidence type="ECO:0000259" key="3">
    <source>
        <dbReference type="Pfam" id="PF17177"/>
    </source>
</evidence>
<proteinExistence type="predicted"/>
<dbReference type="PROSITE" id="PS51375">
    <property type="entry name" value="PPR"/>
    <property type="match status" value="4"/>
</dbReference>
<dbReference type="InterPro" id="IPR002885">
    <property type="entry name" value="PPR_rpt"/>
</dbReference>
<dbReference type="GO" id="GO:0070129">
    <property type="term" value="P:regulation of mitochondrial translation"/>
    <property type="evidence" value="ECO:0007669"/>
    <property type="project" value="TreeGrafter"/>
</dbReference>
<dbReference type="Pfam" id="PF17177">
    <property type="entry name" value="PPR_long"/>
    <property type="match status" value="1"/>
</dbReference>
<protein>
    <submittedName>
        <fullName evidence="6">Leucine-rich PPR motif-containing protein, mitochondrial</fullName>
    </submittedName>
</protein>
<sequence length="1424" mass="159205">MAALLRSARVLKLSPYSLLQAVGATKHGAPLSRFYSGAIGGRGIGFCTRQGVSSSVFVNRLVCPLAGVRRYAVAPEQQSKEEGSVGLRSKQAQQFDWALAKLDSSVRRTGRITKTLLLRIFHDICRSGYPSGNQALLLLRSCGSLLPEMPFTERTELAHRIWEKLQELGASYDASHYNALLKVYLQNEHKFSPTEFLAKMEAANVQPNRVTYQRLIAAYCQDGDIEGASQILGFMKSKDLPITEAVFNSLVTGHAHAGDMESAESILNVMKGAGIEPGPDTYVALMTAYADKGDIEKIKQTLETAESSDASLMDRDLMQVVFSLARAGHAQHVPAIVERMRHERGYVPDAMNLCLSLITQGQEDTAHIVLKTFPMLQMEGQNGDSPDMGNFFLRHCVNMEKPLEKLVQYCRDLRDSNLHTTPMQFSLYCALEAKKTALAVELMKAMKEEGLPVRPHYFWPLLTHHQREKNTPGTLEVLRGMQSLGIHPDVDTFTQYILPSFPNVESARAALQEAGCEMDNEGFAAAELRAEATKGDLAELLTLMSSPSFPSVDLSVFRASLIAGFRKSDDVESMVKVTELLYQDKRFCTPPQDPKEYVAYFLYNLIDSMGSSEVQAKEETLRQYFTQLKSLNVSIPVSVYRGIRNLLDSYHVPELIKDVIILVENKESLATADTRVPKNLEGKLAMLEGRLSELKAEGKPVTTVLKQLMQALCMEEKLDRALELKAQHEEHMAVGGYAALINLCCRHDNVDEAMNLKRELSRKYSEVALDSNKYMTLVRALSKHGRLEEAVDILKEMKEKDVALKESSSILLFHTLNAAALKGDVDTIRRLQDTVFTLGLAKPTANLCSPLITAYLESGNLEGAVEASMECHRQYNQMPRIHDLISKLVEKGETETLQKAMDFISQERGEMTMLYDLFFAFMQTGRYREARKIIETPGLRSRPGRLQWFAEKCIALNQVEVLENLVDLTGKLFECDRDEMYHYVLRLCNDTGDWRKAESMWTKMQEENVIPRERTLRLLANILKSNGQEVPFDVPEVWYDQGTPKNEESAAPAAVPHQAQRGSDSQLRVVTLCKKGKIREAFEVLKATEKAGVALGASPYDVLVKALLSEGNLEDAMVVRDIAASHIPQFKLSDTASSLLLITQVKRDQVKEARELLNSMLEANQVPSQLAITRVVQALGSHGDVQGIQEVEEQVKSIGASMNLSSMVFINNSALAQIKNGDIEGAVETLENVYTQKGDTSRDVSISFVFRKVIEQKNDQALDKLAAMAERLANHFASYRAASDLFLQYVDSGLNEEAKFLLMRCGAVAEQKDFLVSYVARTSQQAGQVNKVKALAEMVPDFAEKETLYSYLMKCHGLDEDLPSAKTLYEQVQKEGVVMDELFMKRLALLYRQAGETAPFQEPPESFKFYANMLREKTKGQTEQ</sequence>
<name>A0A6P8GCW2_CLUHA</name>
<evidence type="ECO:0000313" key="6">
    <source>
        <dbReference type="RefSeq" id="XP_031434726.1"/>
    </source>
</evidence>
<dbReference type="Proteomes" id="UP000515152">
    <property type="component" value="Chromosome 13"/>
</dbReference>
<feature type="repeat" description="PPR" evidence="2">
    <location>
        <begin position="243"/>
        <end position="277"/>
    </location>
</feature>
<feature type="repeat" description="PPR" evidence="2">
    <location>
        <begin position="770"/>
        <end position="804"/>
    </location>
</feature>
<feature type="repeat" description="PPR" evidence="2">
    <location>
        <begin position="977"/>
        <end position="1011"/>
    </location>
</feature>
<dbReference type="GO" id="GO:0005634">
    <property type="term" value="C:nucleus"/>
    <property type="evidence" value="ECO:0007669"/>
    <property type="project" value="TreeGrafter"/>
</dbReference>
<evidence type="ECO:0000313" key="5">
    <source>
        <dbReference type="Proteomes" id="UP000515152"/>
    </source>
</evidence>
<dbReference type="GeneID" id="105912448"/>
<dbReference type="InterPro" id="IPR011990">
    <property type="entry name" value="TPR-like_helical_dom_sf"/>
</dbReference>
<gene>
    <name evidence="6" type="primary">lrpprc</name>
</gene>
<evidence type="ECO:0000259" key="4">
    <source>
        <dbReference type="Pfam" id="PF23276"/>
    </source>
</evidence>
<dbReference type="GO" id="GO:0005739">
    <property type="term" value="C:mitochondrion"/>
    <property type="evidence" value="ECO:0007669"/>
    <property type="project" value="TreeGrafter"/>
</dbReference>
<dbReference type="KEGG" id="char:105912448"/>
<dbReference type="CTD" id="10128"/>
<dbReference type="OrthoDB" id="185373at2759"/>
<keyword evidence="5" id="KW-1185">Reference proteome</keyword>
<dbReference type="InterPro" id="IPR033443">
    <property type="entry name" value="PROP1-like_PPR_dom"/>
</dbReference>
<evidence type="ECO:0000256" key="1">
    <source>
        <dbReference type="ARBA" id="ARBA00022737"/>
    </source>
</evidence>
<organism evidence="5 6">
    <name type="scientific">Clupea harengus</name>
    <name type="common">Atlantic herring</name>
    <dbReference type="NCBI Taxonomy" id="7950"/>
    <lineage>
        <taxon>Eukaryota</taxon>
        <taxon>Metazoa</taxon>
        <taxon>Chordata</taxon>
        <taxon>Craniata</taxon>
        <taxon>Vertebrata</taxon>
        <taxon>Euteleostomi</taxon>
        <taxon>Actinopterygii</taxon>
        <taxon>Neopterygii</taxon>
        <taxon>Teleostei</taxon>
        <taxon>Clupei</taxon>
        <taxon>Clupeiformes</taxon>
        <taxon>Clupeoidei</taxon>
        <taxon>Clupeidae</taxon>
        <taxon>Clupea</taxon>
    </lineage>
</organism>
<dbReference type="InterPro" id="IPR057027">
    <property type="entry name" value="TPR_mt"/>
</dbReference>
<reference evidence="6" key="1">
    <citation type="submission" date="2025-08" db="UniProtKB">
        <authorList>
            <consortium name="RefSeq"/>
        </authorList>
    </citation>
    <scope>IDENTIFICATION</scope>
</reference>
<dbReference type="InterPro" id="IPR033490">
    <property type="entry name" value="LRP130"/>
</dbReference>
<accession>A0A6P8GCW2</accession>